<protein>
    <recommendedName>
        <fullName evidence="3">HNH endonuclease</fullName>
    </recommendedName>
</protein>
<evidence type="ECO:0000313" key="2">
    <source>
        <dbReference type="Proteomes" id="UP001595993"/>
    </source>
</evidence>
<reference evidence="2" key="1">
    <citation type="journal article" date="2019" name="Int. J. Syst. Evol. Microbiol.">
        <title>The Global Catalogue of Microorganisms (GCM) 10K type strain sequencing project: providing services to taxonomists for standard genome sequencing and annotation.</title>
        <authorList>
            <consortium name="The Broad Institute Genomics Platform"/>
            <consortium name="The Broad Institute Genome Sequencing Center for Infectious Disease"/>
            <person name="Wu L."/>
            <person name="Ma J."/>
        </authorList>
    </citation>
    <scope>NUCLEOTIDE SEQUENCE [LARGE SCALE GENOMIC DNA]</scope>
    <source>
        <strain evidence="2">CGMCC 4.7139</strain>
    </source>
</reference>
<accession>A0ABV9GF15</accession>
<keyword evidence="2" id="KW-1185">Reference proteome</keyword>
<dbReference type="RefSeq" id="WP_381201153.1">
    <property type="nucleotide sequence ID" value="NZ_JBHSFE010000027.1"/>
</dbReference>
<evidence type="ECO:0000313" key="1">
    <source>
        <dbReference type="EMBL" id="MFC4611734.1"/>
    </source>
</evidence>
<organism evidence="1 2">
    <name type="scientific">Streptomyces maoxianensis</name>
    <dbReference type="NCBI Taxonomy" id="1459942"/>
    <lineage>
        <taxon>Bacteria</taxon>
        <taxon>Bacillati</taxon>
        <taxon>Actinomycetota</taxon>
        <taxon>Actinomycetes</taxon>
        <taxon>Kitasatosporales</taxon>
        <taxon>Streptomycetaceae</taxon>
        <taxon>Streptomyces</taxon>
    </lineage>
</organism>
<name>A0ABV9GF15_9ACTN</name>
<dbReference type="EMBL" id="JBHSFE010000027">
    <property type="protein sequence ID" value="MFC4611734.1"/>
    <property type="molecule type" value="Genomic_DNA"/>
</dbReference>
<dbReference type="Proteomes" id="UP001595993">
    <property type="component" value="Unassembled WGS sequence"/>
</dbReference>
<evidence type="ECO:0008006" key="3">
    <source>
        <dbReference type="Google" id="ProtNLM"/>
    </source>
</evidence>
<comment type="caution">
    <text evidence="1">The sequence shown here is derived from an EMBL/GenBank/DDBJ whole genome shotgun (WGS) entry which is preliminary data.</text>
</comment>
<proteinExistence type="predicted"/>
<gene>
    <name evidence="1" type="ORF">ACFO9E_28740</name>
</gene>
<sequence length="125" mass="13925">MTNTAENAYKLAHHYVREAKGAAKTKTCRFCGGSAQQWAYDGLDENAVTIAHRTFSENTGHYFPACLSCHKRYDIAVRRGGRDALPAVVALLCAEGEQRYTAEQRALFAAQAERQTLLAERHRGH</sequence>